<organism evidence="4 5">
    <name type="scientific">Litoreibacter meonggei</name>
    <dbReference type="NCBI Taxonomy" id="1049199"/>
    <lineage>
        <taxon>Bacteria</taxon>
        <taxon>Pseudomonadati</taxon>
        <taxon>Pseudomonadota</taxon>
        <taxon>Alphaproteobacteria</taxon>
        <taxon>Rhodobacterales</taxon>
        <taxon>Roseobacteraceae</taxon>
        <taxon>Litoreibacter</taxon>
    </lineage>
</organism>
<dbReference type="PANTHER" id="PTHR43877">
    <property type="entry name" value="AMINOALKYLPHOSPHONATE N-ACETYLTRANSFERASE-RELATED-RELATED"/>
    <property type="match status" value="1"/>
</dbReference>
<dbReference type="InterPro" id="IPR000182">
    <property type="entry name" value="GNAT_dom"/>
</dbReference>
<dbReference type="CDD" id="cd04301">
    <property type="entry name" value="NAT_SF"/>
    <property type="match status" value="1"/>
</dbReference>
<dbReference type="AlphaFoldDB" id="A0A497VDC8"/>
<dbReference type="EMBL" id="RCCE01000005">
    <property type="protein sequence ID" value="RLJ41302.1"/>
    <property type="molecule type" value="Genomic_DNA"/>
</dbReference>
<evidence type="ECO:0000259" key="3">
    <source>
        <dbReference type="PROSITE" id="PS51186"/>
    </source>
</evidence>
<reference evidence="4 5" key="1">
    <citation type="submission" date="2018-10" db="EMBL/GenBank/DDBJ databases">
        <title>Genomic Encyclopedia of Archaeal and Bacterial Type Strains, Phase II (KMG-II): from individual species to whole genera.</title>
        <authorList>
            <person name="Goeker M."/>
        </authorList>
    </citation>
    <scope>NUCLEOTIDE SEQUENCE [LARGE SCALE GENOMIC DNA]</scope>
    <source>
        <strain evidence="4 5">DSM 29466</strain>
    </source>
</reference>
<dbReference type="Pfam" id="PF00583">
    <property type="entry name" value="Acetyltransf_1"/>
    <property type="match status" value="1"/>
</dbReference>
<dbReference type="Proteomes" id="UP000269157">
    <property type="component" value="Unassembled WGS sequence"/>
</dbReference>
<keyword evidence="2" id="KW-0012">Acyltransferase</keyword>
<sequence>MGYTLKFVTELPDPLGFEALMREYYQVMIDKLVNAGGPLHSATELAADTMAHMDDLTPPNGRSLLATLDDGTLVGCGVIRKIRPDAAEFKRMYVRRDAQGLGLGRQLFEMRIAEARNMGCKLIYADTITGNTAMLSMYEKYGFRYIPRYSENANPPELDPYLVYLEHQIL</sequence>
<evidence type="ECO:0000256" key="2">
    <source>
        <dbReference type="ARBA" id="ARBA00023315"/>
    </source>
</evidence>
<name>A0A497VDC8_9RHOB</name>
<gene>
    <name evidence="4" type="ORF">BCF46_3094</name>
</gene>
<protein>
    <submittedName>
        <fullName evidence="4">Acetyltransferase (GNAT) family protein</fullName>
    </submittedName>
</protein>
<dbReference type="Gene3D" id="3.40.630.30">
    <property type="match status" value="1"/>
</dbReference>
<dbReference type="InterPro" id="IPR016181">
    <property type="entry name" value="Acyl_CoA_acyltransferase"/>
</dbReference>
<accession>A0A497VDC8</accession>
<dbReference type="GO" id="GO:0016747">
    <property type="term" value="F:acyltransferase activity, transferring groups other than amino-acyl groups"/>
    <property type="evidence" value="ECO:0007669"/>
    <property type="project" value="InterPro"/>
</dbReference>
<comment type="caution">
    <text evidence="4">The sequence shown here is derived from an EMBL/GenBank/DDBJ whole genome shotgun (WGS) entry which is preliminary data.</text>
</comment>
<keyword evidence="1 4" id="KW-0808">Transferase</keyword>
<dbReference type="SUPFAM" id="SSF55729">
    <property type="entry name" value="Acyl-CoA N-acyltransferases (Nat)"/>
    <property type="match status" value="1"/>
</dbReference>
<feature type="domain" description="N-acetyltransferase" evidence="3">
    <location>
        <begin position="19"/>
        <end position="166"/>
    </location>
</feature>
<evidence type="ECO:0000313" key="5">
    <source>
        <dbReference type="Proteomes" id="UP000269157"/>
    </source>
</evidence>
<evidence type="ECO:0000256" key="1">
    <source>
        <dbReference type="ARBA" id="ARBA00022679"/>
    </source>
</evidence>
<dbReference type="PROSITE" id="PS51186">
    <property type="entry name" value="GNAT"/>
    <property type="match status" value="1"/>
</dbReference>
<keyword evidence="5" id="KW-1185">Reference proteome</keyword>
<dbReference type="RefSeq" id="WP_121026140.1">
    <property type="nucleotide sequence ID" value="NZ_RCCE01000005.1"/>
</dbReference>
<dbReference type="InterPro" id="IPR050832">
    <property type="entry name" value="Bact_Acetyltransf"/>
</dbReference>
<dbReference type="PANTHER" id="PTHR43877:SF2">
    <property type="entry name" value="AMINOALKYLPHOSPHONATE N-ACETYLTRANSFERASE-RELATED"/>
    <property type="match status" value="1"/>
</dbReference>
<evidence type="ECO:0000313" key="4">
    <source>
        <dbReference type="EMBL" id="RLJ41302.1"/>
    </source>
</evidence>
<dbReference type="OrthoDB" id="2436196at2"/>
<proteinExistence type="predicted"/>